<evidence type="ECO:0000313" key="2">
    <source>
        <dbReference type="EMBL" id="CAK6445296.1"/>
    </source>
</evidence>
<name>A0ABP0A465_PIPNA</name>
<feature type="region of interest" description="Disordered" evidence="1">
    <location>
        <begin position="24"/>
        <end position="116"/>
    </location>
</feature>
<feature type="compositionally biased region" description="Polar residues" evidence="1">
    <location>
        <begin position="25"/>
        <end position="38"/>
    </location>
</feature>
<protein>
    <submittedName>
        <fullName evidence="2">Uncharacterized protein</fullName>
    </submittedName>
</protein>
<reference evidence="2" key="1">
    <citation type="submission" date="2023-12" db="EMBL/GenBank/DDBJ databases">
        <authorList>
            <person name="Brown T."/>
        </authorList>
    </citation>
    <scope>NUCLEOTIDE SEQUENCE</scope>
</reference>
<keyword evidence="3" id="KW-1185">Reference proteome</keyword>
<proteinExistence type="predicted"/>
<evidence type="ECO:0000313" key="3">
    <source>
        <dbReference type="Proteomes" id="UP001314169"/>
    </source>
</evidence>
<sequence>MNTCDAIMERTIFVFSLASSSFSLRQGSETITGPTSSAGLGGARLFSRSGLGPRRPSGASPRLEGGEAVDPDPAASRGAAHRPRGHQTSESLPPPSSPRSLILSPSTCEHSFNELG</sequence>
<dbReference type="Proteomes" id="UP001314169">
    <property type="component" value="Chromosome 5"/>
</dbReference>
<evidence type="ECO:0000256" key="1">
    <source>
        <dbReference type="SAM" id="MobiDB-lite"/>
    </source>
</evidence>
<organism evidence="2 3">
    <name type="scientific">Pipistrellus nathusii</name>
    <name type="common">Nathusius' pipistrelle</name>
    <dbReference type="NCBI Taxonomy" id="59473"/>
    <lineage>
        <taxon>Eukaryota</taxon>
        <taxon>Metazoa</taxon>
        <taxon>Chordata</taxon>
        <taxon>Craniata</taxon>
        <taxon>Vertebrata</taxon>
        <taxon>Euteleostomi</taxon>
        <taxon>Mammalia</taxon>
        <taxon>Eutheria</taxon>
        <taxon>Laurasiatheria</taxon>
        <taxon>Chiroptera</taxon>
        <taxon>Yangochiroptera</taxon>
        <taxon>Vespertilionidae</taxon>
        <taxon>Pipistrellus</taxon>
    </lineage>
</organism>
<accession>A0ABP0A465</accession>
<gene>
    <name evidence="2" type="ORF">MPIPNATIZW_LOCUS13602</name>
</gene>
<dbReference type="EMBL" id="OY882862">
    <property type="protein sequence ID" value="CAK6445296.1"/>
    <property type="molecule type" value="Genomic_DNA"/>
</dbReference>